<dbReference type="AlphaFoldDB" id="A0A075HFD9"/>
<keyword evidence="1" id="KW-0812">Transmembrane</keyword>
<dbReference type="InterPro" id="IPR013211">
    <property type="entry name" value="LVIVD"/>
</dbReference>
<organism evidence="2">
    <name type="scientific">uncultured marine group II/III euryarchaeote KM3_67_G08</name>
    <dbReference type="NCBI Taxonomy" id="1456485"/>
    <lineage>
        <taxon>Archaea</taxon>
        <taxon>Methanobacteriati</taxon>
        <taxon>Methanobacteriota</taxon>
        <taxon>environmental samples</taxon>
    </lineage>
</organism>
<sequence length="652" mass="72943">MDLSQEKLLSIGIVVLLAVSGITVIAYYNGDNGSSDSDNIAWLDPITEVENCENCTGQDANHQHTDIMQHFLQTHNVTLIDYHNLNCDGKVRPDDDALDDSAGRACKPEYKNLAPTPGDNSEIAIEGNFLEDCEIYADGSGGCFAYVSSYNQFEILDISEPNNIVLLSTYYAEVARIIDIKVTPDNNWALINHELTNSELDPNPQGSDQNNGVDRLDLIDVSDKSHPVKRAEWRNPPAGFHNQDIHVYCDVNMPLSNNDCEVFLFGADPYPEINGAGLYKGTQIFYAPDGLESFIPGEGENNESKEIARWGGYSPDPDTTCGGTVFNHDHVIHRHPITNQILLYASYWDAGLRIIDVSNPPPVPDPNGLEWPQNYEVGRWMGCPTADSGWYGPEGGGHAGMTPEEWTSKLEGNGWIHYAVPYDHLICNGISEYVDESKWPASCGTGPDDLEYGVNWRHYTLIAPEYGSNNNHTGYVRTIDTTNPAEPFLVSEWKLPGKGVRDDGSEHEHHYIPNIYIYSPHNGDTGTNGNVYWTHYHAGAWITGHDRIWETIEWKDGIVAPQQGWQAIEKLGTTDTLGYYLPHGPDWVTNATEELGYDMADCWASCMIPFDWGLQYDPRGYIYISEMVSGIYVVQYDGDKDPRYDYPPLYET</sequence>
<dbReference type="EMBL" id="KF901008">
    <property type="protein sequence ID" value="AIF14684.1"/>
    <property type="molecule type" value="Genomic_DNA"/>
</dbReference>
<reference evidence="2" key="1">
    <citation type="journal article" date="2014" name="Genome Biol. Evol.">
        <title>Pangenome evidence for extensive interdomain horizontal transfer affecting lineage core and shell genes in uncultured planktonic thaumarchaeota and euryarchaeota.</title>
        <authorList>
            <person name="Deschamps P."/>
            <person name="Zivanovic Y."/>
            <person name="Moreira D."/>
            <person name="Rodriguez-Valera F."/>
            <person name="Lopez-Garcia P."/>
        </authorList>
    </citation>
    <scope>NUCLEOTIDE SEQUENCE</scope>
</reference>
<protein>
    <recommendedName>
        <fullName evidence="3">LVIVD repeat-containing protein</fullName>
    </recommendedName>
</protein>
<proteinExistence type="predicted"/>
<feature type="transmembrane region" description="Helical" evidence="1">
    <location>
        <begin position="7"/>
        <end position="28"/>
    </location>
</feature>
<accession>A0A075HFD9</accession>
<evidence type="ECO:0000313" key="2">
    <source>
        <dbReference type="EMBL" id="AIF14684.1"/>
    </source>
</evidence>
<evidence type="ECO:0008006" key="3">
    <source>
        <dbReference type="Google" id="ProtNLM"/>
    </source>
</evidence>
<keyword evidence="1" id="KW-0472">Membrane</keyword>
<evidence type="ECO:0000256" key="1">
    <source>
        <dbReference type="SAM" id="Phobius"/>
    </source>
</evidence>
<dbReference type="Pfam" id="PF08309">
    <property type="entry name" value="LVIVD"/>
    <property type="match status" value="3"/>
</dbReference>
<keyword evidence="1" id="KW-1133">Transmembrane helix</keyword>
<name>A0A075HFD9_9EURY</name>